<keyword evidence="2" id="KW-1185">Reference proteome</keyword>
<protein>
    <recommendedName>
        <fullName evidence="3">DUF4876 domain-containing protein</fullName>
    </recommendedName>
</protein>
<dbReference type="PROSITE" id="PS51257">
    <property type="entry name" value="PROKAR_LIPOPROTEIN"/>
    <property type="match status" value="1"/>
</dbReference>
<evidence type="ECO:0000313" key="1">
    <source>
        <dbReference type="EMBL" id="SDM03900.1"/>
    </source>
</evidence>
<gene>
    <name evidence="1" type="ORF">SAMN04488090_2385</name>
</gene>
<dbReference type="Pfam" id="PF16215">
    <property type="entry name" value="DUF4876"/>
    <property type="match status" value="1"/>
</dbReference>
<organism evidence="1 2">
    <name type="scientific">Siphonobacter aquaeclarae</name>
    <dbReference type="NCBI Taxonomy" id="563176"/>
    <lineage>
        <taxon>Bacteria</taxon>
        <taxon>Pseudomonadati</taxon>
        <taxon>Bacteroidota</taxon>
        <taxon>Cytophagia</taxon>
        <taxon>Cytophagales</taxon>
        <taxon>Cytophagaceae</taxon>
        <taxon>Siphonobacter</taxon>
    </lineage>
</organism>
<evidence type="ECO:0000313" key="2">
    <source>
        <dbReference type="Proteomes" id="UP000198901"/>
    </source>
</evidence>
<sequence length="434" mass="46402">MKSLLAALLPALLLVVLFSCRMELDPSLSLTTIRIKVGFDESLSALSPQGVSVLLRDVQTGEEWTGTTDGSGTVQFPDRIGGNYTVKARRSIPAAEFEGLTGFPVSADVVLEDSLVKKEFSMTAGSDGEIRLMSSVGGWVVRQVYYAGSDTLNGAGLRDQFFEITNNSTRTMYADSLYIGLLQGVKTKDLTSPYVLPASGQFDWSQAVNMPSASKPAANTDYVYAHTVVMIPGTGTQYKVEPGKTLLIARNAQNHKTGYAGTDGKMLATKNPALTVDLSKADFEAYFQGKVVTDVDNASVPNLSVIYSAAQDFTLSADGKEAIVLFKTTQDVTKWGKYAVPTTRTVTASTALNVQISLGFVLSGVEILTSSTIPKKLPASIDAGFYAVPKGIYSSQSIVRKVRKTVGTRVILTATGNSQQDFDYLNVALPGGSK</sequence>
<dbReference type="EMBL" id="FNGS01000004">
    <property type="protein sequence ID" value="SDM03900.1"/>
    <property type="molecule type" value="Genomic_DNA"/>
</dbReference>
<dbReference type="SUPFAM" id="SSF49478">
    <property type="entry name" value="Cna protein B-type domain"/>
    <property type="match status" value="1"/>
</dbReference>
<proteinExistence type="predicted"/>
<dbReference type="RefSeq" id="WP_093202139.1">
    <property type="nucleotide sequence ID" value="NZ_FNGS01000004.1"/>
</dbReference>
<dbReference type="Proteomes" id="UP000198901">
    <property type="component" value="Unassembled WGS sequence"/>
</dbReference>
<accession>A0A1G9PYQ4</accession>
<dbReference type="STRING" id="563176.SAMN04488090_2385"/>
<name>A0A1G9PYQ4_9BACT</name>
<dbReference type="OrthoDB" id="1409865at2"/>
<dbReference type="InterPro" id="IPR032627">
    <property type="entry name" value="DUF4876"/>
</dbReference>
<reference evidence="1 2" key="1">
    <citation type="submission" date="2016-10" db="EMBL/GenBank/DDBJ databases">
        <authorList>
            <person name="de Groot N.N."/>
        </authorList>
    </citation>
    <scope>NUCLEOTIDE SEQUENCE [LARGE SCALE GENOMIC DNA]</scope>
    <source>
        <strain evidence="1 2">DSM 21668</strain>
    </source>
</reference>
<dbReference type="AlphaFoldDB" id="A0A1G9PYQ4"/>
<evidence type="ECO:0008006" key="3">
    <source>
        <dbReference type="Google" id="ProtNLM"/>
    </source>
</evidence>